<sequence length="349" mass="39553">MAAIFEDNDRSKFELAAKSYSDVDIAHLYDQITKDIDSLISEKRNLGHYDPSMLIRLRPSFETISGQKLPDNNDETDALLIIRSYANVNADPQTASGSWLATKAKRLIRKSMAWYILYLVDQFKNFTKMITELLVSLIARLNNLSSLFNSETIPNEKLVRYSGAIKAHELPIDLDTQLEIEISRAHGRILLASPTTCLLPFAERTNGALDLYLLIDDAEKDIEGLETSIYIRNQPLATHLASIADGSLSLLIIDSLLWRSHPKKIVGLIELISRKISNDGNVILLAIDLSEKNEFDIQVEQRYSYHPDTIVKLMNYYGLTQIDEPAKNSQNWTLSRFQKRDPLPQSSTI</sequence>
<evidence type="ECO:0000313" key="2">
    <source>
        <dbReference type="Proteomes" id="UP000032360"/>
    </source>
</evidence>
<keyword evidence="2" id="KW-1185">Reference proteome</keyword>
<organism evidence="1 2">
    <name type="scientific">Acidithrix ferrooxidans</name>
    <dbReference type="NCBI Taxonomy" id="1280514"/>
    <lineage>
        <taxon>Bacteria</taxon>
        <taxon>Bacillati</taxon>
        <taxon>Actinomycetota</taxon>
        <taxon>Acidimicrobiia</taxon>
        <taxon>Acidimicrobiales</taxon>
        <taxon>Acidimicrobiaceae</taxon>
        <taxon>Acidithrix</taxon>
    </lineage>
</organism>
<dbReference type="EMBL" id="JXYS01000035">
    <property type="protein sequence ID" value="KJF17588.1"/>
    <property type="molecule type" value="Genomic_DNA"/>
</dbReference>
<proteinExistence type="predicted"/>
<evidence type="ECO:0000313" key="1">
    <source>
        <dbReference type="EMBL" id="KJF17588.1"/>
    </source>
</evidence>
<dbReference type="Proteomes" id="UP000032360">
    <property type="component" value="Unassembled WGS sequence"/>
</dbReference>
<name>A0A0D8HI38_9ACTN</name>
<gene>
    <name evidence="1" type="ORF">AXFE_15750</name>
</gene>
<accession>A0A0D8HI38</accession>
<comment type="caution">
    <text evidence="1">The sequence shown here is derived from an EMBL/GenBank/DDBJ whole genome shotgun (WGS) entry which is preliminary data.</text>
</comment>
<dbReference type="RefSeq" id="WP_052605300.1">
    <property type="nucleotide sequence ID" value="NZ_JXYS01000035.1"/>
</dbReference>
<dbReference type="AlphaFoldDB" id="A0A0D8HI38"/>
<reference evidence="1 2" key="1">
    <citation type="submission" date="2015-01" db="EMBL/GenBank/DDBJ databases">
        <title>Draft genome of the acidophilic iron oxidizer Acidithrix ferrooxidans strain Py-F3.</title>
        <authorList>
            <person name="Poehlein A."/>
            <person name="Eisen S."/>
            <person name="Schloemann M."/>
            <person name="Johnson B.D."/>
            <person name="Daniel R."/>
            <person name="Muehling M."/>
        </authorList>
    </citation>
    <scope>NUCLEOTIDE SEQUENCE [LARGE SCALE GENOMIC DNA]</scope>
    <source>
        <strain evidence="1 2">Py-F3</strain>
    </source>
</reference>
<protein>
    <submittedName>
        <fullName evidence="1">Uncharacterized protein</fullName>
    </submittedName>
</protein>